<dbReference type="Proteomes" id="UP000264883">
    <property type="component" value="Chromosome"/>
</dbReference>
<dbReference type="EMBL" id="CP016786">
    <property type="protein sequence ID" value="ASW43576.1"/>
    <property type="molecule type" value="Genomic_DNA"/>
</dbReference>
<evidence type="ECO:0000313" key="2">
    <source>
        <dbReference type="EMBL" id="ASW43576.1"/>
    </source>
</evidence>
<accession>A0A343JDG8</accession>
<protein>
    <recommendedName>
        <fullName evidence="4">DUF4064 domain-containing protein</fullName>
    </recommendedName>
</protein>
<evidence type="ECO:0000256" key="1">
    <source>
        <dbReference type="SAM" id="Phobius"/>
    </source>
</evidence>
<reference evidence="2 3" key="1">
    <citation type="submission" date="2016-08" db="EMBL/GenBank/DDBJ databases">
        <title>Complete Genome Sequence Of The Indigo Reducing Clostridium isatidis DSM15098.</title>
        <authorList>
            <person name="Little G.T."/>
            <person name="Minton N.P."/>
        </authorList>
    </citation>
    <scope>NUCLEOTIDE SEQUENCE [LARGE SCALE GENOMIC DNA]</scope>
    <source>
        <strain evidence="2 3">DSM 15098</strain>
    </source>
</reference>
<evidence type="ECO:0000313" key="3">
    <source>
        <dbReference type="Proteomes" id="UP000264883"/>
    </source>
</evidence>
<feature type="transmembrane region" description="Helical" evidence="1">
    <location>
        <begin position="12"/>
        <end position="39"/>
    </location>
</feature>
<name>A0A343JDG8_9CLOT</name>
<feature type="transmembrane region" description="Helical" evidence="1">
    <location>
        <begin position="88"/>
        <end position="105"/>
    </location>
</feature>
<keyword evidence="3" id="KW-1185">Reference proteome</keyword>
<keyword evidence="1" id="KW-0472">Membrane</keyword>
<evidence type="ECO:0008006" key="4">
    <source>
        <dbReference type="Google" id="ProtNLM"/>
    </source>
</evidence>
<dbReference type="AlphaFoldDB" id="A0A343JDG8"/>
<feature type="transmembrane region" description="Helical" evidence="1">
    <location>
        <begin position="111"/>
        <end position="127"/>
    </location>
</feature>
<keyword evidence="1" id="KW-1133">Transmembrane helix</keyword>
<gene>
    <name evidence="2" type="ORF">BEN51_08795</name>
</gene>
<feature type="transmembrane region" description="Helical" evidence="1">
    <location>
        <begin position="59"/>
        <end position="81"/>
    </location>
</feature>
<keyword evidence="1" id="KW-0812">Transmembrane</keyword>
<organism evidence="2 3">
    <name type="scientific">Clostridium isatidis</name>
    <dbReference type="NCBI Taxonomy" id="182773"/>
    <lineage>
        <taxon>Bacteria</taxon>
        <taxon>Bacillati</taxon>
        <taxon>Bacillota</taxon>
        <taxon>Clostridia</taxon>
        <taxon>Eubacteriales</taxon>
        <taxon>Clostridiaceae</taxon>
        <taxon>Clostridium</taxon>
    </lineage>
</organism>
<sequence>MKSGKTNNKEGLGLGLILLSGYFLLLTAYSIFASIMQLMNLEEYNKFILEQGYSQVEITSSQVIVSLAIGVVLLISIILILLKKVIGVYLFVGVQIVNIIASIIINGFNIKLIFGLILPGLLVYFIYRKKEIYIKK</sequence>
<dbReference type="RefSeq" id="WP_119865707.1">
    <property type="nucleotide sequence ID" value="NZ_CP016786.1"/>
</dbReference>
<dbReference type="KEGG" id="cia:BEN51_08795"/>
<proteinExistence type="predicted"/>